<dbReference type="AlphaFoldDB" id="A0A9P3G0D3"/>
<dbReference type="PANTHER" id="PTHR31642:SF310">
    <property type="entry name" value="FATTY ALCOHOL:CAFFEOYL-COA ACYLTRANSFERASE"/>
    <property type="match status" value="1"/>
</dbReference>
<protein>
    <submittedName>
        <fullName evidence="2">Uncharacterized protein</fullName>
    </submittedName>
</protein>
<dbReference type="PANTHER" id="PTHR31642">
    <property type="entry name" value="TRICHOTHECENE 3-O-ACETYLTRANSFERASE"/>
    <property type="match status" value="1"/>
</dbReference>
<accession>A0A9P3G0D3</accession>
<dbReference type="Gene3D" id="3.30.559.10">
    <property type="entry name" value="Chloramphenicol acetyltransferase-like domain"/>
    <property type="match status" value="2"/>
</dbReference>
<sequence>MTTHVVKAKEPTVLHGQSHYVLRPDDLLVGFKVDTAHVIPGEIDIARFDDALARTLQAYPVHAGRVVRPRDPNDPWTISLGNQGVPVTVIESDADTEVPTNTVIQRPFTLAKPVNVMKYLEHGNDEPLLRMTITRFTKTGSTCVGLCASHLIGDGFVARTFLRLLSQNYQGLAPLDPPPSYTTPAPVPFNAADYGAIPHPDYAYFYPLRGVPPHLVPGGKKPVRVDIRLTAAQIAELRAGVLEQCTERDAPRLSRQDVLVALLAYCLSKADPDNPPIQHICTIVMSRGIPPRPMSSIGNALMWAMTDAAENHASDTVFSIAQRIRRALLKYRDPAYAAAYDAAHAPLALRAINAELAQDFVQRPGHMLVNSSWRFDWTSAHFGFPGQTRFYHTVDLDEPQVLKMFAPNPTRLTDGGWYTRSKDDVEMTFFVHKEQKGAFVELFTAQARNLGLTGDIEWVGDVV</sequence>
<dbReference type="EMBL" id="BPQB01000002">
    <property type="protein sequence ID" value="GJE85414.1"/>
    <property type="molecule type" value="Genomic_DNA"/>
</dbReference>
<dbReference type="Proteomes" id="UP000703269">
    <property type="component" value="Unassembled WGS sequence"/>
</dbReference>
<dbReference type="GO" id="GO:0016747">
    <property type="term" value="F:acyltransferase activity, transferring groups other than amino-acyl groups"/>
    <property type="evidence" value="ECO:0007669"/>
    <property type="project" value="TreeGrafter"/>
</dbReference>
<proteinExistence type="predicted"/>
<dbReference type="OrthoDB" id="1862401at2759"/>
<evidence type="ECO:0000256" key="1">
    <source>
        <dbReference type="ARBA" id="ARBA00022679"/>
    </source>
</evidence>
<dbReference type="SUPFAM" id="SSF52777">
    <property type="entry name" value="CoA-dependent acyltransferases"/>
    <property type="match status" value="1"/>
</dbReference>
<dbReference type="Pfam" id="PF02458">
    <property type="entry name" value="Transferase"/>
    <property type="match status" value="1"/>
</dbReference>
<gene>
    <name evidence="2" type="ORF">PsYK624_014930</name>
</gene>
<name>A0A9P3G0D3_9APHY</name>
<dbReference type="InterPro" id="IPR050317">
    <property type="entry name" value="Plant_Fungal_Acyltransferase"/>
</dbReference>
<organism evidence="2 3">
    <name type="scientific">Phanerochaete sordida</name>
    <dbReference type="NCBI Taxonomy" id="48140"/>
    <lineage>
        <taxon>Eukaryota</taxon>
        <taxon>Fungi</taxon>
        <taxon>Dikarya</taxon>
        <taxon>Basidiomycota</taxon>
        <taxon>Agaricomycotina</taxon>
        <taxon>Agaricomycetes</taxon>
        <taxon>Polyporales</taxon>
        <taxon>Phanerochaetaceae</taxon>
        <taxon>Phanerochaete</taxon>
    </lineage>
</organism>
<keyword evidence="3" id="KW-1185">Reference proteome</keyword>
<keyword evidence="1" id="KW-0808">Transferase</keyword>
<evidence type="ECO:0000313" key="2">
    <source>
        <dbReference type="EMBL" id="GJE85414.1"/>
    </source>
</evidence>
<dbReference type="InterPro" id="IPR023213">
    <property type="entry name" value="CAT-like_dom_sf"/>
</dbReference>
<reference evidence="2 3" key="1">
    <citation type="submission" date="2021-08" db="EMBL/GenBank/DDBJ databases">
        <title>Draft Genome Sequence of Phanerochaete sordida strain YK-624.</title>
        <authorList>
            <person name="Mori T."/>
            <person name="Dohra H."/>
            <person name="Suzuki T."/>
            <person name="Kawagishi H."/>
            <person name="Hirai H."/>
        </authorList>
    </citation>
    <scope>NUCLEOTIDE SEQUENCE [LARGE SCALE GENOMIC DNA]</scope>
    <source>
        <strain evidence="2 3">YK-624</strain>
    </source>
</reference>
<evidence type="ECO:0000313" key="3">
    <source>
        <dbReference type="Proteomes" id="UP000703269"/>
    </source>
</evidence>
<comment type="caution">
    <text evidence="2">The sequence shown here is derived from an EMBL/GenBank/DDBJ whole genome shotgun (WGS) entry which is preliminary data.</text>
</comment>